<keyword evidence="4 7" id="KW-0812">Transmembrane</keyword>
<comment type="similarity">
    <text evidence="2">Belongs to the ABC-4 integral membrane protein family. LolC/E subfamily.</text>
</comment>
<dbReference type="GO" id="GO:0044874">
    <property type="term" value="P:lipoprotein localization to outer membrane"/>
    <property type="evidence" value="ECO:0007669"/>
    <property type="project" value="TreeGrafter"/>
</dbReference>
<evidence type="ECO:0000313" key="10">
    <source>
        <dbReference type="EMBL" id="BBA35958.1"/>
    </source>
</evidence>
<organism evidence="10 11">
    <name type="scientific">Methylocaldum marinum</name>
    <dbReference type="NCBI Taxonomy" id="1432792"/>
    <lineage>
        <taxon>Bacteria</taxon>
        <taxon>Pseudomonadati</taxon>
        <taxon>Pseudomonadota</taxon>
        <taxon>Gammaproteobacteria</taxon>
        <taxon>Methylococcales</taxon>
        <taxon>Methylococcaceae</taxon>
        <taxon>Methylocaldum</taxon>
    </lineage>
</organism>
<keyword evidence="6 7" id="KW-0472">Membrane</keyword>
<reference evidence="10 11" key="1">
    <citation type="submission" date="2016-12" db="EMBL/GenBank/DDBJ databases">
        <title>Genome sequencing of Methylocaldum marinum.</title>
        <authorList>
            <person name="Takeuchi M."/>
            <person name="Kamagata Y."/>
            <person name="Hiraoka S."/>
            <person name="Oshima K."/>
            <person name="Hattori M."/>
            <person name="Iwasaki W."/>
        </authorList>
    </citation>
    <scope>NUCLEOTIDE SEQUENCE [LARGE SCALE GENOMIC DNA]</scope>
    <source>
        <strain evidence="10 11">S8</strain>
    </source>
</reference>
<protein>
    <submittedName>
        <fullName evidence="10">LolE permease component of an ABC-transporter system</fullName>
    </submittedName>
</protein>
<feature type="transmembrane region" description="Helical" evidence="7">
    <location>
        <begin position="362"/>
        <end position="390"/>
    </location>
</feature>
<evidence type="ECO:0000256" key="2">
    <source>
        <dbReference type="ARBA" id="ARBA00005236"/>
    </source>
</evidence>
<dbReference type="Pfam" id="PF02687">
    <property type="entry name" value="FtsX"/>
    <property type="match status" value="1"/>
</dbReference>
<evidence type="ECO:0000256" key="1">
    <source>
        <dbReference type="ARBA" id="ARBA00004651"/>
    </source>
</evidence>
<dbReference type="InterPro" id="IPR025857">
    <property type="entry name" value="MacB_PCD"/>
</dbReference>
<accession>A0A250KWA5</accession>
<dbReference type="PANTHER" id="PTHR30489">
    <property type="entry name" value="LIPOPROTEIN-RELEASING SYSTEM TRANSMEMBRANE PROTEIN LOLE"/>
    <property type="match status" value="1"/>
</dbReference>
<proteinExistence type="inferred from homology"/>
<feature type="transmembrane region" description="Helical" evidence="7">
    <location>
        <begin position="277"/>
        <end position="297"/>
    </location>
</feature>
<dbReference type="GO" id="GO:0098797">
    <property type="term" value="C:plasma membrane protein complex"/>
    <property type="evidence" value="ECO:0007669"/>
    <property type="project" value="TreeGrafter"/>
</dbReference>
<evidence type="ECO:0000256" key="4">
    <source>
        <dbReference type="ARBA" id="ARBA00022692"/>
    </source>
</evidence>
<feature type="transmembrane region" description="Helical" evidence="7">
    <location>
        <begin position="21"/>
        <end position="45"/>
    </location>
</feature>
<keyword evidence="5 7" id="KW-1133">Transmembrane helix</keyword>
<dbReference type="InterPro" id="IPR051447">
    <property type="entry name" value="Lipoprotein-release_system"/>
</dbReference>
<feature type="transmembrane region" description="Helical" evidence="7">
    <location>
        <begin position="318"/>
        <end position="342"/>
    </location>
</feature>
<evidence type="ECO:0000313" key="11">
    <source>
        <dbReference type="Proteomes" id="UP000266313"/>
    </source>
</evidence>
<keyword evidence="3" id="KW-1003">Cell membrane</keyword>
<dbReference type="Proteomes" id="UP000266313">
    <property type="component" value="Chromosome"/>
</dbReference>
<evidence type="ECO:0000256" key="3">
    <source>
        <dbReference type="ARBA" id="ARBA00022475"/>
    </source>
</evidence>
<sequence length="408" mass="43720">MPGTLRLALRNLGRQRRRTGLALSAISFGIVALLLAGGFIEWIFWGMREGAIHTRLGHIQVVRPGYIERGGSDAFGYLLPEQATEFDMIKSVDHVQAVAPRLVFNGLISHNETTLSFIGEGVDPEHEKEISQHLFIRAGEDLSKQKPGGVILGTGLAASLGVQPGDSVILLATTVAGGINAVETRVAGVFYSSSKAFDDAALRVSIEDARQLLRVSGSHVWVVLLDDTSRTAGVLRELQAKFAEGVGAFEFVPWNDLADFYNKTVVLLSRQIDIVKLIIGLIIVLSISNVLIMSVLDRTAEIGTLMAVGIARRHILRLFLGEGCLLGIIGGIVGLVVGFLLSKLISAIGIPMPPPPGVDVGITGRIMVTLPMMAGAFVLAVGTTLIASLYPAWKASRLEIVDALRHSR</sequence>
<gene>
    <name evidence="10" type="ORF">sS8_4027</name>
</gene>
<dbReference type="KEGG" id="mmai:sS8_4027"/>
<keyword evidence="11" id="KW-1185">Reference proteome</keyword>
<evidence type="ECO:0000256" key="6">
    <source>
        <dbReference type="ARBA" id="ARBA00023136"/>
    </source>
</evidence>
<dbReference type="AlphaFoldDB" id="A0A250KWA5"/>
<evidence type="ECO:0000259" key="9">
    <source>
        <dbReference type="Pfam" id="PF12704"/>
    </source>
</evidence>
<dbReference type="OrthoDB" id="9770036at2"/>
<dbReference type="InterPro" id="IPR003838">
    <property type="entry name" value="ABC3_permease_C"/>
</dbReference>
<evidence type="ECO:0000256" key="7">
    <source>
        <dbReference type="SAM" id="Phobius"/>
    </source>
</evidence>
<evidence type="ECO:0000256" key="5">
    <source>
        <dbReference type="ARBA" id="ARBA00022989"/>
    </source>
</evidence>
<feature type="domain" description="MacB-like periplasmic core" evidence="9">
    <location>
        <begin position="19"/>
        <end position="240"/>
    </location>
</feature>
<dbReference type="Pfam" id="PF12704">
    <property type="entry name" value="MacB_PCD"/>
    <property type="match status" value="1"/>
</dbReference>
<name>A0A250KWA5_9GAMM</name>
<feature type="domain" description="ABC3 transporter permease C-terminal" evidence="8">
    <location>
        <begin position="277"/>
        <end position="399"/>
    </location>
</feature>
<dbReference type="PANTHER" id="PTHR30489:SF0">
    <property type="entry name" value="LIPOPROTEIN-RELEASING SYSTEM TRANSMEMBRANE PROTEIN LOLE"/>
    <property type="match status" value="1"/>
</dbReference>
<evidence type="ECO:0000259" key="8">
    <source>
        <dbReference type="Pfam" id="PF02687"/>
    </source>
</evidence>
<dbReference type="EMBL" id="AP017928">
    <property type="protein sequence ID" value="BBA35958.1"/>
    <property type="molecule type" value="Genomic_DNA"/>
</dbReference>
<comment type="subcellular location">
    <subcellularLocation>
        <location evidence="1">Cell membrane</location>
        <topology evidence="1">Multi-pass membrane protein</topology>
    </subcellularLocation>
</comment>